<keyword evidence="3" id="KW-0597">Phosphoprotein</keyword>
<protein>
    <submittedName>
        <fullName evidence="5">Condensation domain-containing protein</fullName>
    </submittedName>
</protein>
<dbReference type="Gene3D" id="1.10.1200.10">
    <property type="entry name" value="ACP-like"/>
    <property type="match status" value="1"/>
</dbReference>
<organism evidence="5 6">
    <name type="scientific">Streptomyces violaceorubidus</name>
    <dbReference type="NCBI Taxonomy" id="284042"/>
    <lineage>
        <taxon>Bacteria</taxon>
        <taxon>Bacillati</taxon>
        <taxon>Actinomycetota</taxon>
        <taxon>Actinomycetes</taxon>
        <taxon>Kitasatosporales</taxon>
        <taxon>Streptomycetaceae</taxon>
        <taxon>Streptomyces</taxon>
    </lineage>
</organism>
<dbReference type="PROSITE" id="PS50075">
    <property type="entry name" value="CARRIER"/>
    <property type="match status" value="1"/>
</dbReference>
<name>A0ABV1T2R6_9ACTN</name>
<dbReference type="SUPFAM" id="SSF52777">
    <property type="entry name" value="CoA-dependent acyltransferases"/>
    <property type="match status" value="2"/>
</dbReference>
<evidence type="ECO:0000259" key="4">
    <source>
        <dbReference type="PROSITE" id="PS50075"/>
    </source>
</evidence>
<evidence type="ECO:0000313" key="5">
    <source>
        <dbReference type="EMBL" id="MER6168275.1"/>
    </source>
</evidence>
<dbReference type="CDD" id="cd19531">
    <property type="entry name" value="LCL_NRPS-like"/>
    <property type="match status" value="1"/>
</dbReference>
<dbReference type="PANTHER" id="PTHR45527:SF1">
    <property type="entry name" value="FATTY ACID SYNTHASE"/>
    <property type="match status" value="1"/>
</dbReference>
<comment type="caution">
    <text evidence="5">The sequence shown here is derived from an EMBL/GenBank/DDBJ whole genome shotgun (WGS) entry which is preliminary data.</text>
</comment>
<dbReference type="PANTHER" id="PTHR45527">
    <property type="entry name" value="NONRIBOSOMAL PEPTIDE SYNTHETASE"/>
    <property type="match status" value="1"/>
</dbReference>
<dbReference type="InterPro" id="IPR001242">
    <property type="entry name" value="Condensation_dom"/>
</dbReference>
<dbReference type="Proteomes" id="UP001496720">
    <property type="component" value="Unassembled WGS sequence"/>
</dbReference>
<evidence type="ECO:0000313" key="6">
    <source>
        <dbReference type="Proteomes" id="UP001496720"/>
    </source>
</evidence>
<keyword evidence="6" id="KW-1185">Reference proteome</keyword>
<dbReference type="SUPFAM" id="SSF47336">
    <property type="entry name" value="ACP-like"/>
    <property type="match status" value="1"/>
</dbReference>
<dbReference type="InterPro" id="IPR023213">
    <property type="entry name" value="CAT-like_dom_sf"/>
</dbReference>
<reference evidence="5 6" key="1">
    <citation type="submission" date="2024-06" db="EMBL/GenBank/DDBJ databases">
        <title>The Natural Products Discovery Center: Release of the First 8490 Sequenced Strains for Exploring Actinobacteria Biosynthetic Diversity.</title>
        <authorList>
            <person name="Kalkreuter E."/>
            <person name="Kautsar S.A."/>
            <person name="Yang D."/>
            <person name="Bader C.D."/>
            <person name="Teijaro C.N."/>
            <person name="Fluegel L."/>
            <person name="Davis C.M."/>
            <person name="Simpson J.R."/>
            <person name="Lauterbach L."/>
            <person name="Steele A.D."/>
            <person name="Gui C."/>
            <person name="Meng S."/>
            <person name="Li G."/>
            <person name="Viehrig K."/>
            <person name="Ye F."/>
            <person name="Su P."/>
            <person name="Kiefer A.F."/>
            <person name="Nichols A."/>
            <person name="Cepeda A.J."/>
            <person name="Yan W."/>
            <person name="Fan B."/>
            <person name="Jiang Y."/>
            <person name="Adhikari A."/>
            <person name="Zheng C.-J."/>
            <person name="Schuster L."/>
            <person name="Cowan T.M."/>
            <person name="Smanski M.J."/>
            <person name="Chevrette M.G."/>
            <person name="De Carvalho L.P.S."/>
            <person name="Shen B."/>
        </authorList>
    </citation>
    <scope>NUCLEOTIDE SEQUENCE [LARGE SCALE GENOMIC DNA]</scope>
    <source>
        <strain evidence="5 6">NPDC001615</strain>
    </source>
</reference>
<dbReference type="RefSeq" id="WP_352149635.1">
    <property type="nucleotide sequence ID" value="NZ_JBEOZY010000038.1"/>
</dbReference>
<dbReference type="InterPro" id="IPR020806">
    <property type="entry name" value="PKS_PP-bd"/>
</dbReference>
<dbReference type="Gene3D" id="3.30.559.10">
    <property type="entry name" value="Chloramphenicol acetyltransferase-like domain"/>
    <property type="match status" value="1"/>
</dbReference>
<dbReference type="SMART" id="SM00823">
    <property type="entry name" value="PKS_PP"/>
    <property type="match status" value="1"/>
</dbReference>
<proteinExistence type="predicted"/>
<dbReference type="Pfam" id="PF00668">
    <property type="entry name" value="Condensation"/>
    <property type="match status" value="1"/>
</dbReference>
<gene>
    <name evidence="5" type="ORF">ABT188_27615</name>
</gene>
<evidence type="ECO:0000256" key="2">
    <source>
        <dbReference type="ARBA" id="ARBA00022450"/>
    </source>
</evidence>
<sequence length="624" mass="67258">MNTGALTDRHFNFRRFRTAIPGEGRFCMADQQPDPAVDILQAWLDRAGEAPACTVPRANRERPLPASHAQQGMWLAQQVAGDDDRSLTAPHAYRLTGPVNVDALAAALGAVLARHEALRTGFAVRQGELFQVVADPEPFRLVLEDVAGPAELNAALQEFSRLPFDLGRDPLLRARLFRLGAQEHVLVAVFHHIANDGWSMGVFHRELAALYDAATELPSVTDAKGLADVAELTEMALQYPDFAVWQRSLADDEAAYEKALTYWREVLAGAPDLLALPTDRPRTALRSSSGDRIGFTVPPTVSAAVADLATTRGTTPFAVQFAAFQTLLAAWSGQWDLVTGITTANRALPETEELIGFFVNVLPIRGVLSPEESFADLLVRTGRSLVDAYKRDEVPFELLLERLELPRAAGHNPLVQVTVASHQELTAPLSLSGLTVEHLPPRGLDVQEDLTFYLTSGAQGVRGDLAFRTDLFDRSTMEELGRAYLRLLQKSAAQPETALRRLAEEAAVPAGRAAAEASTDAPETAGTAPRGVLEELIATVWSDLLGCDSPPREANFFQVGGTSLAASRVANRLSEELGVRVPVRDVFRHSELAALAAHLTELIRKAAGSQAAATGSGPGGEGHA</sequence>
<dbReference type="InterPro" id="IPR036736">
    <property type="entry name" value="ACP-like_sf"/>
</dbReference>
<feature type="domain" description="Carrier" evidence="4">
    <location>
        <begin position="528"/>
        <end position="603"/>
    </location>
</feature>
<dbReference type="Gene3D" id="3.30.559.30">
    <property type="entry name" value="Nonribosomal peptide synthetase, condensation domain"/>
    <property type="match status" value="1"/>
</dbReference>
<comment type="cofactor">
    <cofactor evidence="1">
        <name>pantetheine 4'-phosphate</name>
        <dbReference type="ChEBI" id="CHEBI:47942"/>
    </cofactor>
</comment>
<dbReference type="EMBL" id="JBEOZY010000038">
    <property type="protein sequence ID" value="MER6168275.1"/>
    <property type="molecule type" value="Genomic_DNA"/>
</dbReference>
<dbReference type="InterPro" id="IPR009081">
    <property type="entry name" value="PP-bd_ACP"/>
</dbReference>
<evidence type="ECO:0000256" key="1">
    <source>
        <dbReference type="ARBA" id="ARBA00001957"/>
    </source>
</evidence>
<accession>A0ABV1T2R6</accession>
<dbReference type="Pfam" id="PF00550">
    <property type="entry name" value="PP-binding"/>
    <property type="match status" value="1"/>
</dbReference>
<evidence type="ECO:0000256" key="3">
    <source>
        <dbReference type="ARBA" id="ARBA00022553"/>
    </source>
</evidence>
<keyword evidence="2" id="KW-0596">Phosphopantetheine</keyword>